<reference evidence="1 2" key="1">
    <citation type="journal article" date="2019" name="Emerg. Microbes Infect.">
        <title>Comprehensive subspecies identification of 175 nontuberculous mycobacteria species based on 7547 genomic profiles.</title>
        <authorList>
            <person name="Matsumoto Y."/>
            <person name="Kinjo T."/>
            <person name="Motooka D."/>
            <person name="Nabeya D."/>
            <person name="Jung N."/>
            <person name="Uechi K."/>
            <person name="Horii T."/>
            <person name="Iida T."/>
            <person name="Fujita J."/>
            <person name="Nakamura S."/>
        </authorList>
    </citation>
    <scope>NUCLEOTIDE SEQUENCE [LARGE SCALE GENOMIC DNA]</scope>
    <source>
        <strain evidence="1 2">JCM 17899</strain>
    </source>
</reference>
<proteinExistence type="predicted"/>
<dbReference type="InterPro" id="IPR019639">
    <property type="entry name" value="DUF2505"/>
</dbReference>
<dbReference type="Pfam" id="PF10698">
    <property type="entry name" value="DUF2505"/>
    <property type="match status" value="1"/>
</dbReference>
<name>A0A7I7R099_9MYCO</name>
<gene>
    <name evidence="1" type="ORF">MSEDJ_60280</name>
</gene>
<organism evidence="1 2">
    <name type="scientific">Mycolicibacterium sediminis</name>
    <dbReference type="NCBI Taxonomy" id="1286180"/>
    <lineage>
        <taxon>Bacteria</taxon>
        <taxon>Bacillati</taxon>
        <taxon>Actinomycetota</taxon>
        <taxon>Actinomycetes</taxon>
        <taxon>Mycobacteriales</taxon>
        <taxon>Mycobacteriaceae</taxon>
        <taxon>Mycolicibacterium</taxon>
    </lineage>
</organism>
<dbReference type="AlphaFoldDB" id="A0A7I7R099"/>
<evidence type="ECO:0000313" key="1">
    <source>
        <dbReference type="EMBL" id="BBY31932.1"/>
    </source>
</evidence>
<evidence type="ECO:0000313" key="2">
    <source>
        <dbReference type="Proteomes" id="UP000467193"/>
    </source>
</evidence>
<sequence length="156" mass="16611">MQMSMRFGGDDLPGPLRRLRVGTLHVVQREEWSALDGDVVRCSIAVDAPRTPISGHGSVTLRRAVTGTRLVGTAVVDVRMPVIGGAIAGFIAGVLANGIVDVVSVTDAYLDGEKPVRSPAVASLTSWHSTRTIARPSWPNPSTSVRCRCRAPTVDR</sequence>
<keyword evidence="2" id="KW-1185">Reference proteome</keyword>
<accession>A0A7I7R099</accession>
<dbReference type="Proteomes" id="UP000467193">
    <property type="component" value="Chromosome"/>
</dbReference>
<protein>
    <submittedName>
        <fullName evidence="1">Uncharacterized protein</fullName>
    </submittedName>
</protein>
<dbReference type="EMBL" id="AP022588">
    <property type="protein sequence ID" value="BBY31932.1"/>
    <property type="molecule type" value="Genomic_DNA"/>
</dbReference>
<dbReference type="KEGG" id="msei:MSEDJ_60280"/>